<dbReference type="PANTHER" id="PTHR32089">
    <property type="entry name" value="METHYL-ACCEPTING CHEMOTAXIS PROTEIN MCPB"/>
    <property type="match status" value="1"/>
</dbReference>
<dbReference type="InterPro" id="IPR004090">
    <property type="entry name" value="Chemotax_Me-accpt_rcpt"/>
</dbReference>
<dbReference type="GO" id="GO:0006935">
    <property type="term" value="P:chemotaxis"/>
    <property type="evidence" value="ECO:0007669"/>
    <property type="project" value="InterPro"/>
</dbReference>
<feature type="domain" description="Methyl-accepting transducer" evidence="4">
    <location>
        <begin position="47"/>
        <end position="257"/>
    </location>
</feature>
<dbReference type="PRINTS" id="PR00260">
    <property type="entry name" value="CHEMTRNSDUCR"/>
</dbReference>
<keyword evidence="6" id="KW-1185">Reference proteome</keyword>
<dbReference type="InterPro" id="IPR004089">
    <property type="entry name" value="MCPsignal_dom"/>
</dbReference>
<dbReference type="GO" id="GO:0004888">
    <property type="term" value="F:transmembrane signaling receptor activity"/>
    <property type="evidence" value="ECO:0007669"/>
    <property type="project" value="InterPro"/>
</dbReference>
<dbReference type="Gene3D" id="1.10.287.950">
    <property type="entry name" value="Methyl-accepting chemotaxis protein"/>
    <property type="match status" value="1"/>
</dbReference>
<evidence type="ECO:0000256" key="3">
    <source>
        <dbReference type="PROSITE-ProRule" id="PRU00284"/>
    </source>
</evidence>
<dbReference type="Proteomes" id="UP000078532">
    <property type="component" value="Unassembled WGS sequence"/>
</dbReference>
<keyword evidence="1 3" id="KW-0807">Transducer</keyword>
<protein>
    <recommendedName>
        <fullName evidence="4">Methyl-accepting transducer domain-containing protein</fullName>
    </recommendedName>
</protein>
<comment type="similarity">
    <text evidence="2">Belongs to the methyl-accepting chemotaxis (MCP) protein family.</text>
</comment>
<evidence type="ECO:0000259" key="4">
    <source>
        <dbReference type="PROSITE" id="PS50111"/>
    </source>
</evidence>
<dbReference type="Pfam" id="PF13682">
    <property type="entry name" value="CZB"/>
    <property type="match status" value="1"/>
</dbReference>
<organism evidence="5 6">
    <name type="scientific">Desulfotomaculum copahuensis</name>
    <dbReference type="NCBI Taxonomy" id="1838280"/>
    <lineage>
        <taxon>Bacteria</taxon>
        <taxon>Bacillati</taxon>
        <taxon>Bacillota</taxon>
        <taxon>Clostridia</taxon>
        <taxon>Eubacteriales</taxon>
        <taxon>Desulfotomaculaceae</taxon>
        <taxon>Desulfotomaculum</taxon>
    </lineage>
</organism>
<dbReference type="PANTHER" id="PTHR32089:SF112">
    <property type="entry name" value="LYSOZYME-LIKE PROTEIN-RELATED"/>
    <property type="match status" value="1"/>
</dbReference>
<reference evidence="5 6" key="1">
    <citation type="submission" date="2016-04" db="EMBL/GenBank/DDBJ databases">
        <authorList>
            <person name="Evans L.H."/>
            <person name="Alamgir A."/>
            <person name="Owens N."/>
            <person name="Weber N.D."/>
            <person name="Virtaneva K."/>
            <person name="Barbian K."/>
            <person name="Babar A."/>
            <person name="Rosenke K."/>
        </authorList>
    </citation>
    <scope>NUCLEOTIDE SEQUENCE [LARGE SCALE GENOMIC DNA]</scope>
    <source>
        <strain evidence="5 6">LMa1</strain>
    </source>
</reference>
<dbReference type="OrthoDB" id="9816519at2"/>
<dbReference type="GO" id="GO:0007165">
    <property type="term" value="P:signal transduction"/>
    <property type="evidence" value="ECO:0007669"/>
    <property type="project" value="UniProtKB-KW"/>
</dbReference>
<dbReference type="RefSeq" id="WP_066669298.1">
    <property type="nucleotide sequence ID" value="NZ_LYVF01000171.1"/>
</dbReference>
<dbReference type="CDD" id="cd11386">
    <property type="entry name" value="MCP_signal"/>
    <property type="match status" value="1"/>
</dbReference>
<proteinExistence type="inferred from homology"/>
<comment type="caution">
    <text evidence="5">The sequence shown here is derived from an EMBL/GenBank/DDBJ whole genome shotgun (WGS) entry which is preliminary data.</text>
</comment>
<accession>A0A1B7LD67</accession>
<evidence type="ECO:0000313" key="6">
    <source>
        <dbReference type="Proteomes" id="UP000078532"/>
    </source>
</evidence>
<dbReference type="GO" id="GO:0016020">
    <property type="term" value="C:membrane"/>
    <property type="evidence" value="ECO:0007669"/>
    <property type="project" value="InterPro"/>
</dbReference>
<evidence type="ECO:0000313" key="5">
    <source>
        <dbReference type="EMBL" id="OAT80862.1"/>
    </source>
</evidence>
<dbReference type="AlphaFoldDB" id="A0A1B7LD67"/>
<dbReference type="EMBL" id="LYVF01000171">
    <property type="protein sequence ID" value="OAT80862.1"/>
    <property type="molecule type" value="Genomic_DNA"/>
</dbReference>
<dbReference type="Gene3D" id="1.20.120.30">
    <property type="entry name" value="Aspartate receptor, ligand-binding domain"/>
    <property type="match status" value="1"/>
</dbReference>
<dbReference type="Pfam" id="PF00015">
    <property type="entry name" value="MCPsignal"/>
    <property type="match status" value="1"/>
</dbReference>
<dbReference type="SUPFAM" id="SSF58104">
    <property type="entry name" value="Methyl-accepting chemotaxis protein (MCP) signaling domain"/>
    <property type="match status" value="1"/>
</dbReference>
<evidence type="ECO:0000256" key="1">
    <source>
        <dbReference type="ARBA" id="ARBA00023224"/>
    </source>
</evidence>
<dbReference type="PROSITE" id="PS50111">
    <property type="entry name" value="CHEMOTAXIS_TRANSDUC_2"/>
    <property type="match status" value="1"/>
</dbReference>
<dbReference type="InterPro" id="IPR025991">
    <property type="entry name" value="Chemoreceptor_zinc-bind_dom"/>
</dbReference>
<sequence length="430" mass="46386">MFNRKRTAPAADGILTYSLRGLAYSHFSTSYAELYTYRTENRVHAISERIDSLAAAAEQMSATIQQMAASIQSANHEQQQVSSHVDNGRQTLNRTMSEIAGAEKAISRLAGTVHELAGRVENINRAIGVISEITEQTQLLALNASIEAARAGEAGRGFAVVAAEIRNLAQRTRLSAGEIKEAVDTLQKGMQETAQTMEQSLQSVMSGLQAAREIEPPMNSIESGTATLTGILTNLAAASQEQAAVTEEMAANASSVAETAHFAGELDKEATDHTGLSHQVLGVSWDYLVARLDTGRAGLPGFLAGRVVDHARWISRVLAVLRGKAGSGDDLADHHACQFGRWYYNEGRREMEQLDQASREIFAAIDEPHRRVHQCGLAALESHRAGQDDDVYGHISCLTEASRQIIDLLMQLIDAVIAAGNGSVQRTAVN</sequence>
<dbReference type="STRING" id="1838280.A6M21_12395"/>
<dbReference type="SMART" id="SM00283">
    <property type="entry name" value="MA"/>
    <property type="match status" value="1"/>
</dbReference>
<gene>
    <name evidence="5" type="ORF">A6M21_12395</name>
</gene>
<evidence type="ECO:0000256" key="2">
    <source>
        <dbReference type="ARBA" id="ARBA00029447"/>
    </source>
</evidence>
<name>A0A1B7LD67_9FIRM</name>